<protein>
    <submittedName>
        <fullName evidence="1">Uncharacterized protein</fullName>
    </submittedName>
</protein>
<name>S5WBM7_9CAUD</name>
<evidence type="ECO:0000313" key="1">
    <source>
        <dbReference type="EMBL" id="AGS82188.1"/>
    </source>
</evidence>
<keyword evidence="2" id="KW-1185">Reference proteome</keyword>
<dbReference type="EMBL" id="KF147891">
    <property type="protein sequence ID" value="AGS82188.1"/>
    <property type="molecule type" value="Genomic_DNA"/>
</dbReference>
<evidence type="ECO:0000313" key="2">
    <source>
        <dbReference type="Proteomes" id="UP000015545"/>
    </source>
</evidence>
<reference evidence="1 2" key="1">
    <citation type="journal article" date="2014" name="Genome Announc.">
        <title>Complete Genome Sequence of the Novel Giant Pseudomonas Phage PaBG.</title>
        <authorList>
            <person name="Sykilinda N.N."/>
            <person name="Bondar A.A."/>
            <person name="Gorshkova A.S."/>
            <person name="Kurochkina L.P."/>
            <person name="Kulikov E.E."/>
            <person name="Shneider M.M."/>
            <person name="Kadykov V.A."/>
            <person name="Solovjeva N.V."/>
            <person name="Kabilov M.R."/>
            <person name="Mesyanzhinov V.V."/>
            <person name="Vlassov V.V."/>
            <person name="Drukker V.V."/>
            <person name="Miroshnikov K.A."/>
        </authorList>
    </citation>
    <scope>NUCLEOTIDE SEQUENCE [LARGE SCALE GENOMIC DNA]</scope>
</reference>
<organism evidence="1 2">
    <name type="scientific">Pseudomonas phage PaBG</name>
    <dbReference type="NCBI Taxonomy" id="1335230"/>
    <lineage>
        <taxon>Viruses</taxon>
        <taxon>Duplodnaviria</taxon>
        <taxon>Heunggongvirae</taxon>
        <taxon>Uroviricota</taxon>
        <taxon>Caudoviricetes</taxon>
        <taxon>Baikalvirus</taxon>
        <taxon>Baikalvirus PaBG</taxon>
    </lineage>
</organism>
<gene>
    <name evidence="1" type="ORF">PaBG_00305</name>
</gene>
<dbReference type="Proteomes" id="UP000015545">
    <property type="component" value="Segment"/>
</dbReference>
<sequence length="230" mass="25643">MLTHVAEVDVTDITAIADVPFPFAFECATGLHVRRQNDAFQREPLGISDPVGLGFPAGSCVTTGRRLMAWCARAWNMPLLTVTRHNRYMIWFRLVPKSGDTMAVSTACATVHTVMPVRVLRIQRQQISRQTVRIDSVAHARLAQLRNPEAIQVHTRAPMGRACFDNTFVDHDVHRPICLYAVEHGVNRGLPTSQIARQAVVFEEGAHVMAFAHELWEGDVAALLHNALHI</sequence>
<accession>S5WBM7</accession>
<proteinExistence type="predicted"/>
<dbReference type="KEGG" id="vg:16574990"/>